<comment type="catalytic activity">
    <reaction evidence="2">
        <text>a 3'-end 2',3'-cyclophospho-ribonucleotide-RNA + H2O = a 3'-end 2'-phospho-ribonucleotide-RNA + H(+)</text>
        <dbReference type="Rhea" id="RHEA:11828"/>
        <dbReference type="Rhea" id="RHEA-COMP:10464"/>
        <dbReference type="Rhea" id="RHEA-COMP:17353"/>
        <dbReference type="ChEBI" id="CHEBI:15377"/>
        <dbReference type="ChEBI" id="CHEBI:15378"/>
        <dbReference type="ChEBI" id="CHEBI:83064"/>
        <dbReference type="ChEBI" id="CHEBI:173113"/>
        <dbReference type="EC" id="3.1.4.58"/>
    </reaction>
</comment>
<dbReference type="PANTHER" id="PTHR35561">
    <property type="entry name" value="RNA 2',3'-CYCLIC PHOSPHODIESTERASE"/>
    <property type="match status" value="1"/>
</dbReference>
<dbReference type="GO" id="GO:0008664">
    <property type="term" value="F:RNA 2',3'-cyclic 3'-phosphodiesterase activity"/>
    <property type="evidence" value="ECO:0007669"/>
    <property type="project" value="UniProtKB-EC"/>
</dbReference>
<dbReference type="Pfam" id="PF13563">
    <property type="entry name" value="2_5_RNA_ligase2"/>
    <property type="match status" value="1"/>
</dbReference>
<dbReference type="SUPFAM" id="SSF55144">
    <property type="entry name" value="LigT-like"/>
    <property type="match status" value="1"/>
</dbReference>
<dbReference type="InterPro" id="IPR009097">
    <property type="entry name" value="Cyclic_Pdiesterase"/>
</dbReference>
<feature type="short sequence motif" description="HXTX 1" evidence="2">
    <location>
        <begin position="36"/>
        <end position="39"/>
    </location>
</feature>
<comment type="function">
    <text evidence="2">Hydrolyzes RNA 2',3'-cyclic phosphodiester to an RNA 2'-phosphomonoester.</text>
</comment>
<reference evidence="3 4" key="1">
    <citation type="submission" date="2017-06" db="EMBL/GenBank/DDBJ databases">
        <authorList>
            <person name="Kim H.J."/>
            <person name="Triplett B.A."/>
        </authorList>
    </citation>
    <scope>NUCLEOTIDE SEQUENCE [LARGE SCALE GENOMIC DNA]</scope>
    <source>
        <strain evidence="3 4">DSM 29052</strain>
    </source>
</reference>
<dbReference type="OrthoDB" id="9793819at2"/>
<accession>A0A238ZBI6</accession>
<evidence type="ECO:0000313" key="3">
    <source>
        <dbReference type="EMBL" id="SNR80717.1"/>
    </source>
</evidence>
<keyword evidence="1 2" id="KW-0378">Hydrolase</keyword>
<dbReference type="RefSeq" id="WP_089273502.1">
    <property type="nucleotide sequence ID" value="NZ_FZNN01000028.1"/>
</dbReference>
<dbReference type="InterPro" id="IPR004175">
    <property type="entry name" value="RNA_CPDase"/>
</dbReference>
<gene>
    <name evidence="3" type="ORF">SAMN06265370_12820</name>
</gene>
<dbReference type="Proteomes" id="UP000198417">
    <property type="component" value="Unassembled WGS sequence"/>
</dbReference>
<feature type="short sequence motif" description="HXTX 2" evidence="2">
    <location>
        <begin position="116"/>
        <end position="119"/>
    </location>
</feature>
<sequence>MRCFIALPLPDSDVSVLESLQNRLPFGRPVPPENLHLTLAFLDEQPLETLEEIHETLEALRAPAFTLTLAGLDGYGSQALAINADGGPALLELHKRIRSRLHGLGLQLDRRRFRPHVTLARLPAQTNADQQDRLAKFLLREATIKIPDIPIRSFALYSSLLRSSGAEHEELSRYPLTS</sequence>
<organism evidence="3 4">
    <name type="scientific">Puniceibacterium sediminis</name>
    <dbReference type="NCBI Taxonomy" id="1608407"/>
    <lineage>
        <taxon>Bacteria</taxon>
        <taxon>Pseudomonadati</taxon>
        <taxon>Pseudomonadota</taxon>
        <taxon>Alphaproteobacteria</taxon>
        <taxon>Rhodobacterales</taxon>
        <taxon>Paracoccaceae</taxon>
        <taxon>Puniceibacterium</taxon>
    </lineage>
</organism>
<dbReference type="AlphaFoldDB" id="A0A238ZBI6"/>
<dbReference type="Gene3D" id="3.90.1140.10">
    <property type="entry name" value="Cyclic phosphodiesterase"/>
    <property type="match status" value="1"/>
</dbReference>
<feature type="active site" description="Proton donor" evidence="2">
    <location>
        <position position="36"/>
    </location>
</feature>
<evidence type="ECO:0000256" key="1">
    <source>
        <dbReference type="ARBA" id="ARBA00022801"/>
    </source>
</evidence>
<feature type="active site" description="Proton acceptor" evidence="2">
    <location>
        <position position="116"/>
    </location>
</feature>
<dbReference type="GO" id="GO:0004113">
    <property type="term" value="F:2',3'-cyclic-nucleotide 3'-phosphodiesterase activity"/>
    <property type="evidence" value="ECO:0007669"/>
    <property type="project" value="InterPro"/>
</dbReference>
<protein>
    <recommendedName>
        <fullName evidence="2">RNA 2',3'-cyclic phosphodiesterase</fullName>
        <shortName evidence="2">RNA 2',3'-CPDase</shortName>
        <ecNumber evidence="2">3.1.4.58</ecNumber>
    </recommendedName>
</protein>
<dbReference type="GO" id="GO:0016874">
    <property type="term" value="F:ligase activity"/>
    <property type="evidence" value="ECO:0007669"/>
    <property type="project" value="UniProtKB-KW"/>
</dbReference>
<comment type="similarity">
    <text evidence="2">Belongs to the 2H phosphoesterase superfamily. ThpR family.</text>
</comment>
<dbReference type="HAMAP" id="MF_01940">
    <property type="entry name" value="RNA_CPDase"/>
    <property type="match status" value="1"/>
</dbReference>
<evidence type="ECO:0000313" key="4">
    <source>
        <dbReference type="Proteomes" id="UP000198417"/>
    </source>
</evidence>
<dbReference type="PANTHER" id="PTHR35561:SF1">
    <property type="entry name" value="RNA 2',3'-CYCLIC PHOSPHODIESTERASE"/>
    <property type="match status" value="1"/>
</dbReference>
<dbReference type="EC" id="3.1.4.58" evidence="2"/>
<dbReference type="EMBL" id="FZNN01000028">
    <property type="protein sequence ID" value="SNR80717.1"/>
    <property type="molecule type" value="Genomic_DNA"/>
</dbReference>
<name>A0A238ZBI6_9RHOB</name>
<proteinExistence type="inferred from homology"/>
<evidence type="ECO:0000256" key="2">
    <source>
        <dbReference type="HAMAP-Rule" id="MF_01940"/>
    </source>
</evidence>
<dbReference type="NCBIfam" id="TIGR02258">
    <property type="entry name" value="2_5_ligase"/>
    <property type="match status" value="1"/>
</dbReference>
<keyword evidence="4" id="KW-1185">Reference proteome</keyword>
<keyword evidence="3" id="KW-0436">Ligase</keyword>